<dbReference type="InterPro" id="IPR051346">
    <property type="entry name" value="OTU_Deubiquitinase"/>
</dbReference>
<dbReference type="EC" id="3.4.19.12" evidence="2"/>
<dbReference type="Pfam" id="PF20255">
    <property type="entry name" value="DUF6606"/>
    <property type="match status" value="1"/>
</dbReference>
<evidence type="ECO:0000256" key="3">
    <source>
        <dbReference type="ARBA" id="ARBA00022670"/>
    </source>
</evidence>
<evidence type="ECO:0000259" key="8">
    <source>
        <dbReference type="Pfam" id="PF12359"/>
    </source>
</evidence>
<evidence type="ECO:0000313" key="10">
    <source>
        <dbReference type="EMBL" id="EAW10826.1"/>
    </source>
</evidence>
<evidence type="ECO:0000256" key="6">
    <source>
        <dbReference type="ARBA" id="ARBA00022807"/>
    </source>
</evidence>
<gene>
    <name evidence="10" type="ORF">ACLA_053000</name>
</gene>
<comment type="catalytic activity">
    <reaction evidence="1">
        <text>Thiol-dependent hydrolysis of ester, thioester, amide, peptide and isopeptide bonds formed by the C-terminal Gly of ubiquitin (a 76-residue protein attached to proteins as an intracellular targeting signal).</text>
        <dbReference type="EC" id="3.4.19.12"/>
    </reaction>
</comment>
<dbReference type="InterPro" id="IPR022099">
    <property type="entry name" value="DUF3638"/>
</dbReference>
<dbReference type="eggNOG" id="ENOG502QUFK">
    <property type="taxonomic scope" value="Eukaryota"/>
</dbReference>
<dbReference type="GeneID" id="4704163"/>
<dbReference type="Pfam" id="PF12340">
    <property type="entry name" value="DUF3638"/>
    <property type="match status" value="1"/>
</dbReference>
<evidence type="ECO:0000313" key="11">
    <source>
        <dbReference type="Proteomes" id="UP000006701"/>
    </source>
</evidence>
<evidence type="ECO:0000259" key="7">
    <source>
        <dbReference type="Pfam" id="PF12340"/>
    </source>
</evidence>
<dbReference type="EMBL" id="DS027054">
    <property type="protein sequence ID" value="EAW10826.1"/>
    <property type="molecule type" value="Genomic_DNA"/>
</dbReference>
<sequence length="3217" mass="366743">MVLDPSILALTFNHVVLPSQLPGKHDSNEESQFINADLTRRLIQSVEVLKKHSSDDLSAAWQAVKRFLETCVHVNGDGFVNKDMTLQALKELNPGNAIALYIVQQNACLFVRKPVDDPDAVVFEAFEASPAAEQTLEAEAALLWNFPDQAVVLPIQEFKDPVFQTNLAAFLDQASSESVYEFSAKARKAGVEVSEARDSANPALITQFLMTILATNGERACPPLLQKRIKDDVCWDNAKVPWRRSPFWLILRVCTERLLMFHLGEELGRIHYKFLLCKFMARLLEDSIESLSPQDYNHLKIKLCRRLAKLASETESSTGPSMLAYRSLLSSIGSYCQISINTATNAIDYEWKAFKSRLQRRIPPLPVHAQPPDFDLSLRNSSAFFHRILDFSKRSRWTPYTIDCNRLGQHVKKSTTEAFLDMATRYSRLAEFETAIGNEAREVPKGVRECKDLCIKLSRQIERYLDAVGDAYKDDPEQLSIFVLNLFELWVHMDKCATTVYPLLKKFHPWVKPELLDVLLLSRLSDLERLHKIQHYLGNRCRQLLPDSMTIFSDPQLDCFTDQYFVRASGQSMHQLQERIEADSLVARANKEAELNTVNEQYNALTEKKTMSTCTQRRSEDGSHDIRGCSHCYYVRRRRRLKIGVHEDFLPEDRNSPSKRAIVFELGMPKSFEAYRNATWNIIASLSQWGGSTGEPEVVLEDYSQLTKYSTKNRSASPEGITLASETKSYLGTHYKWKALPASSRNVLLPSGLKFAYYDSRRKIWLKRFPRELSFAHLFQIDLPKDHPFARLYSSPLFRIEGPGPSSYEAVASVAECPRTLTVHEYMANHSLMGGKYRRWLSLILELGSNNLDFGLRDTVAFIRALALQAGPGPTEYDDPRLDHGLLVGRGGKEKDHLRSVQAVFRDQEFCRKLNELLHQHIDLIQANWREANYMETLLTLALQLWAFCCDNVRSDVLDTLHRIRRTTLAWIILLRDVMRGSEVTDTANQAARHCFLSALLCRRTFLPEVLDDGYDMDARGFSDFLQATLSMQEGLVVDLAKFTSITRSMLVRDIKMTAAMRPKLQGWVKEYPDAVAEAIDATWDGATRRQYDEWEFVPLLDDPCWVTTTVRALDSGNLQTIHLHLIQGHLLLDGQTVGKLPTDITDSATLKELFGNQRLFALPSDMADMQYVLAFNKEGHQIHIGFRNEELVVRARRAGSVIELVPRHVFGIGEDLDLPAALIENCVHWVDLKTGLLQIRRKSHLWNDKFWTVDVHGRRAQRNRISLIDQRSNVLQSIARIFRDFEEPHNLLVTQTWEGHICVELKRMNLSFQVNRKGLLQCKQLPAEVDPNQDAGTFYGLQSMLVLRNVYNRAQQSIIVPLGLPEYRKMGIHLVVRIRNPDGYARYTVDNVLGRLQSPQDLPILYTKALLHAYTSFPIPDPLTGRTGTEEALFCLQSGDCQPWMPIAETEQGILRCIANLTPQRHYYPKNTKRQQNVQWNSGLPAFIQHDAYWAVVDSITSKSRQLSQFYLDATEPHPDLKLETLPVEHLRKRALWRRSLYERSVLLTGEPTGQSDLKYISRGGWISNKRISNVREIVKLINVQPSSIHTTFSLAKVFQRWPLIGGYTTTFKSLSLEDCLSIQPAHHWGGLIKLCRQCSSAEKYKIIFQLGLVAFRDGIDMTVLRVIVAFFVLEELKTVRLPPNSSFTNFKNGEIPTHEMINKLAAPFLESFQVPTLPPRRKKNHNLLPMAERVAIARTEHEKKCDQAMREFSNNLISQWPCLRPSVEDLELEGLDVAQAASAVYEEWGRIYANLELANHASEVQQILKKHFSPENPRETTWAPLEHEIFGKKTRCDFRLPQLENHLLCRPGPLLDVYQCSLSHLGSITASTSSISRQIGDKNAKATKTEVLEIERIVEGLLDSECPVKRKYSEDLMESITSLKKIDTPVKAAPEVNFGTEVGRINAAIWAARAAIEHRRGLIAEALSRNDPRHVWLEQCNLWPSMGPIALLQQLRSTIQSRSAFGPGMKMALVSYGQSILELQRLIRIKQALAKKDNTKLQQELETRGHRNWRPYEFPDWLLLELDANIILRDEQVTVALEMIDPNSGANSVLQMNMGQGKTSVIMPMVASILANGEMLTRLLVPKALLSQTAQILQSRLGGLLGRQITHIPFSRRTPTTQELITHYQTIHENIRRESGILLAIPEHVLSFKLSGLQRVSDGQFSEATAMVATQDWITCVSRDVIDECDFSLAVRTQLIYPSGSQLAVDGHPHRWEIVMDILSLIARHLPDLAHEMPRSIEVVNRADFPVAHFLRKDAEIALVERLVNDICNGQASILPVHRYAGADLAVVRTFISEEIVDLSTSDCTAGMFSDQPHVRKMLYLVRGLLVHGILLLCLKKRWNVQYGLHPERDPMAVPFLAKGVPSEQAEWGHPDVAILFTCLAFYHEGLTVKQLRQALQAVLRSDDPTAEYDRWTLTANTLPESLRYWNILNIDDDGQIHELWRHIRFQVAAINYFLKAFVFPAHAKQFSIKLQASGWDLPLLNNSHQSNEDNPIRGAGITTGFSGTNDNRRLLPLTIRQNDLPELAHTNAEVLTYLLQTRNRQYMLAARSDDKRFSELDLLAHLKEKRIRVLIDAGAFILEMDNRSLASAWLQQDQDALVAVYFAEDNKPWVLYRTGKASPLIATPYLDNMDKCLVYLDEAHTRGTDLKLPLNARGALTLALHQTKDHTVQAAMRLRQLGTTQSITFVAPPEVHQSILDVRRQNKRGDCRLDSSDVVAWLLDQTCAANRDLLPLHYAQGADFCYRMQAAARYERFLTKSTHRDKFLRLVRQAEQQTLEQLYDPRSQKNREASISREASGFHLEGELRVYMDELSATRHLSQDLSLMKTSALEEVEQEREVAYEVQEERQLQRPRRQKALEFPGVNETILEFVRTGFLKGSSGYMKASKALLSTELARKHQITALPFMPRLYASAELTRTIKLREGERNDNFARPINWILWSMTSSTALVIIPEEAEAIIPVLRTLENPSVHLILYAAPFTRRMLQFNRLRFYAIPELPKDWHPPSWLSFELGILAGRLYFEFEEYQDIMDRLQLDAKDGSNGESSGSLCLGNRLDKKHLQFLQEWLTLRRHGQDISHTPMGYVCQGWRLRDDHPFFSTQEGERRNATELFPRASQANGTISEQVFYDSDEEDLIVFDAGDDAESDHGDAIHTLAEGEHGPFFVKDISKKLTL</sequence>
<evidence type="ECO:0000259" key="9">
    <source>
        <dbReference type="Pfam" id="PF20255"/>
    </source>
</evidence>
<evidence type="ECO:0000256" key="4">
    <source>
        <dbReference type="ARBA" id="ARBA00022786"/>
    </source>
</evidence>
<feature type="domain" description="DUF6606" evidence="9">
    <location>
        <begin position="12"/>
        <end position="285"/>
    </location>
</feature>
<dbReference type="Gene3D" id="3.40.50.300">
    <property type="entry name" value="P-loop containing nucleotide triphosphate hydrolases"/>
    <property type="match status" value="1"/>
</dbReference>
<dbReference type="InterPro" id="IPR027417">
    <property type="entry name" value="P-loop_NTPase"/>
</dbReference>
<dbReference type="PANTHER" id="PTHR13367:SF33">
    <property type="entry name" value="P-LOOP CONTAINING NUCLEOSIDE TRIPHOSPHATE HYDROLASE PROTEIN"/>
    <property type="match status" value="1"/>
</dbReference>
<dbReference type="GO" id="GO:0004843">
    <property type="term" value="F:cysteine-type deubiquitinase activity"/>
    <property type="evidence" value="ECO:0007669"/>
    <property type="project" value="UniProtKB-EC"/>
</dbReference>
<dbReference type="PANTHER" id="PTHR13367">
    <property type="entry name" value="UBIQUITIN THIOESTERASE"/>
    <property type="match status" value="1"/>
</dbReference>
<dbReference type="STRING" id="344612.A1CIX1"/>
<dbReference type="GO" id="GO:0006508">
    <property type="term" value="P:proteolysis"/>
    <property type="evidence" value="ECO:0007669"/>
    <property type="project" value="UniProtKB-KW"/>
</dbReference>
<organism evidence="10 11">
    <name type="scientific">Aspergillus clavatus (strain ATCC 1007 / CBS 513.65 / DSM 816 / NCTC 3887 / NRRL 1 / QM 1276 / 107)</name>
    <dbReference type="NCBI Taxonomy" id="344612"/>
    <lineage>
        <taxon>Eukaryota</taxon>
        <taxon>Fungi</taxon>
        <taxon>Dikarya</taxon>
        <taxon>Ascomycota</taxon>
        <taxon>Pezizomycotina</taxon>
        <taxon>Eurotiomycetes</taxon>
        <taxon>Eurotiomycetidae</taxon>
        <taxon>Eurotiales</taxon>
        <taxon>Aspergillaceae</taxon>
        <taxon>Aspergillus</taxon>
        <taxon>Aspergillus subgen. Fumigati</taxon>
    </lineage>
</organism>
<dbReference type="InterPro" id="IPR046541">
    <property type="entry name" value="DUF6606"/>
</dbReference>
<dbReference type="SUPFAM" id="SSF52540">
    <property type="entry name" value="P-loop containing nucleoside triphosphate hydrolases"/>
    <property type="match status" value="1"/>
</dbReference>
<keyword evidence="3" id="KW-0645">Protease</keyword>
<accession>A1CIX1</accession>
<dbReference type="InterPro" id="IPR022105">
    <property type="entry name" value="DUF3645"/>
</dbReference>
<evidence type="ECO:0000256" key="1">
    <source>
        <dbReference type="ARBA" id="ARBA00000707"/>
    </source>
</evidence>
<evidence type="ECO:0000256" key="5">
    <source>
        <dbReference type="ARBA" id="ARBA00022801"/>
    </source>
</evidence>
<dbReference type="VEuPathDB" id="FungiDB:ACLA_053000"/>
<keyword evidence="6" id="KW-0788">Thiol protease</keyword>
<evidence type="ECO:0000256" key="2">
    <source>
        <dbReference type="ARBA" id="ARBA00012759"/>
    </source>
</evidence>
<protein>
    <recommendedName>
        <fullName evidence="2">ubiquitinyl hydrolase 1</fullName>
        <ecNumber evidence="2">3.4.19.12</ecNumber>
    </recommendedName>
</protein>
<proteinExistence type="predicted"/>
<dbReference type="OMA" id="DIMHTPM"/>
<reference evidence="10 11" key="1">
    <citation type="journal article" date="2008" name="PLoS Genet.">
        <title>Genomic islands in the pathogenic filamentous fungus Aspergillus fumigatus.</title>
        <authorList>
            <person name="Fedorova N.D."/>
            <person name="Khaldi N."/>
            <person name="Joardar V.S."/>
            <person name="Maiti R."/>
            <person name="Amedeo P."/>
            <person name="Anderson M.J."/>
            <person name="Crabtree J."/>
            <person name="Silva J.C."/>
            <person name="Badger J.H."/>
            <person name="Albarraq A."/>
            <person name="Angiuoli S."/>
            <person name="Bussey H."/>
            <person name="Bowyer P."/>
            <person name="Cotty P.J."/>
            <person name="Dyer P.S."/>
            <person name="Egan A."/>
            <person name="Galens K."/>
            <person name="Fraser-Liggett C.M."/>
            <person name="Haas B.J."/>
            <person name="Inman J.M."/>
            <person name="Kent R."/>
            <person name="Lemieux S."/>
            <person name="Malavazi I."/>
            <person name="Orvis J."/>
            <person name="Roemer T."/>
            <person name="Ronning C.M."/>
            <person name="Sundaram J.P."/>
            <person name="Sutton G."/>
            <person name="Turner G."/>
            <person name="Venter J.C."/>
            <person name="White O.R."/>
            <person name="Whitty B.R."/>
            <person name="Youngman P."/>
            <person name="Wolfe K.H."/>
            <person name="Goldman G.H."/>
            <person name="Wortman J.R."/>
            <person name="Jiang B."/>
            <person name="Denning D.W."/>
            <person name="Nierman W.C."/>
        </authorList>
    </citation>
    <scope>NUCLEOTIDE SEQUENCE [LARGE SCALE GENOMIC DNA]</scope>
    <source>
        <strain evidence="11">ATCC 1007 / CBS 513.65 / DSM 816 / NCTC 3887 / NRRL 1</strain>
    </source>
</reference>
<dbReference type="HOGENOM" id="CLU_000211_1_0_1"/>
<dbReference type="RefSeq" id="XP_001272252.1">
    <property type="nucleotide sequence ID" value="XM_001272251.1"/>
</dbReference>
<feature type="domain" description="DUF3638" evidence="7">
    <location>
        <begin position="2052"/>
        <end position="2275"/>
    </location>
</feature>
<dbReference type="KEGG" id="act:ACLA_053000"/>
<dbReference type="Pfam" id="PF12359">
    <property type="entry name" value="DUF3645"/>
    <property type="match status" value="1"/>
</dbReference>
<keyword evidence="11" id="KW-1185">Reference proteome</keyword>
<name>A1CIX1_ASPCL</name>
<feature type="domain" description="DUF3645" evidence="8">
    <location>
        <begin position="2392"/>
        <end position="2424"/>
    </location>
</feature>
<dbReference type="Proteomes" id="UP000006701">
    <property type="component" value="Unassembled WGS sequence"/>
</dbReference>
<keyword evidence="4" id="KW-0833">Ubl conjugation pathway</keyword>
<dbReference type="OrthoDB" id="3182339at2759"/>
<keyword evidence="5" id="KW-0378">Hydrolase</keyword>